<name>A0A0E9TA24_ANGAN</name>
<dbReference type="EMBL" id="GBXM01058033">
    <property type="protein sequence ID" value="JAH50544.1"/>
    <property type="molecule type" value="Transcribed_RNA"/>
</dbReference>
<organism evidence="1">
    <name type="scientific">Anguilla anguilla</name>
    <name type="common">European freshwater eel</name>
    <name type="synonym">Muraena anguilla</name>
    <dbReference type="NCBI Taxonomy" id="7936"/>
    <lineage>
        <taxon>Eukaryota</taxon>
        <taxon>Metazoa</taxon>
        <taxon>Chordata</taxon>
        <taxon>Craniata</taxon>
        <taxon>Vertebrata</taxon>
        <taxon>Euteleostomi</taxon>
        <taxon>Actinopterygii</taxon>
        <taxon>Neopterygii</taxon>
        <taxon>Teleostei</taxon>
        <taxon>Anguilliformes</taxon>
        <taxon>Anguillidae</taxon>
        <taxon>Anguilla</taxon>
    </lineage>
</organism>
<accession>A0A0E9TA24</accession>
<dbReference type="AlphaFoldDB" id="A0A0E9TA24"/>
<proteinExistence type="predicted"/>
<reference evidence="1" key="1">
    <citation type="submission" date="2014-11" db="EMBL/GenBank/DDBJ databases">
        <authorList>
            <person name="Amaro Gonzalez C."/>
        </authorList>
    </citation>
    <scope>NUCLEOTIDE SEQUENCE</scope>
</reference>
<protein>
    <submittedName>
        <fullName evidence="1">Uncharacterized protein</fullName>
    </submittedName>
</protein>
<evidence type="ECO:0000313" key="1">
    <source>
        <dbReference type="EMBL" id="JAH50544.1"/>
    </source>
</evidence>
<sequence length="31" mass="3589">MKLHGTTHSLRTFFSSEGAHNKWSTILLLFQ</sequence>
<reference evidence="1" key="2">
    <citation type="journal article" date="2015" name="Fish Shellfish Immunol.">
        <title>Early steps in the European eel (Anguilla anguilla)-Vibrio vulnificus interaction in the gills: Role of the RtxA13 toxin.</title>
        <authorList>
            <person name="Callol A."/>
            <person name="Pajuelo D."/>
            <person name="Ebbesson L."/>
            <person name="Teles M."/>
            <person name="MacKenzie S."/>
            <person name="Amaro C."/>
        </authorList>
    </citation>
    <scope>NUCLEOTIDE SEQUENCE</scope>
</reference>